<reference evidence="1 2" key="1">
    <citation type="submission" date="2017-09" db="EMBL/GenBank/DDBJ databases">
        <title>Complete genome sequence of Verrucomicrobial strain HZ-65, isolated from freshwater.</title>
        <authorList>
            <person name="Choi A."/>
        </authorList>
    </citation>
    <scope>NUCLEOTIDE SEQUENCE [LARGE SCALE GENOMIC DNA]</scope>
    <source>
        <strain evidence="1 2">HZ-65</strain>
    </source>
</reference>
<dbReference type="AlphaFoldDB" id="A0A290QA82"/>
<dbReference type="Proteomes" id="UP000217265">
    <property type="component" value="Chromosome"/>
</dbReference>
<keyword evidence="2" id="KW-1185">Reference proteome</keyword>
<organism evidence="1 2">
    <name type="scientific">Nibricoccus aquaticus</name>
    <dbReference type="NCBI Taxonomy" id="2576891"/>
    <lineage>
        <taxon>Bacteria</taxon>
        <taxon>Pseudomonadati</taxon>
        <taxon>Verrucomicrobiota</taxon>
        <taxon>Opitutia</taxon>
        <taxon>Opitutales</taxon>
        <taxon>Opitutaceae</taxon>
        <taxon>Nibricoccus</taxon>
    </lineage>
</organism>
<protein>
    <submittedName>
        <fullName evidence="1">Uncharacterized protein</fullName>
    </submittedName>
</protein>
<proteinExistence type="predicted"/>
<dbReference type="KEGG" id="vbh:CMV30_03780"/>
<name>A0A290QA82_9BACT</name>
<dbReference type="EMBL" id="CP023344">
    <property type="protein sequence ID" value="ATC63146.1"/>
    <property type="molecule type" value="Genomic_DNA"/>
</dbReference>
<evidence type="ECO:0000313" key="1">
    <source>
        <dbReference type="EMBL" id="ATC63146.1"/>
    </source>
</evidence>
<sequence length="88" mass="9695">MFTTNTAMESPDAIVTCDDEITVLAAIKDISAKNRLFIQSGGKTIGYTDSSTHWILAMVLTPVHATRPQHRVVFFRRANIQNGTSTIT</sequence>
<accession>A0A290QA82</accession>
<gene>
    <name evidence="1" type="ORF">CMV30_03780</name>
</gene>
<evidence type="ECO:0000313" key="2">
    <source>
        <dbReference type="Proteomes" id="UP000217265"/>
    </source>
</evidence>